<evidence type="ECO:0008006" key="3">
    <source>
        <dbReference type="Google" id="ProtNLM"/>
    </source>
</evidence>
<dbReference type="AlphaFoldDB" id="A0A2M6P1V7"/>
<reference evidence="2" key="1">
    <citation type="submission" date="2017-09" db="EMBL/GenBank/DDBJ databases">
        <title>Depth-based differentiation of microbial function through sediment-hosted aquifers and enrichment of novel symbionts in the deep terrestrial subsurface.</title>
        <authorList>
            <person name="Probst A.J."/>
            <person name="Ladd B."/>
            <person name="Jarett J.K."/>
            <person name="Geller-Mcgrath D.E."/>
            <person name="Sieber C.M.K."/>
            <person name="Emerson J.B."/>
            <person name="Anantharaman K."/>
            <person name="Thomas B.C."/>
            <person name="Malmstrom R."/>
            <person name="Stieglmeier M."/>
            <person name="Klingl A."/>
            <person name="Woyke T."/>
            <person name="Ryan C.M."/>
            <person name="Banfield J.F."/>
        </authorList>
    </citation>
    <scope>NUCLEOTIDE SEQUENCE [LARGE SCALE GENOMIC DNA]</scope>
</reference>
<sequence length="60" mass="7160">NNANFVSKYNVSDLIYYEEYVSIYDAIAREKQLKGWTRKKKLSLIKNINPDLVNLYKNFL</sequence>
<feature type="non-terminal residue" evidence="1">
    <location>
        <position position="1"/>
    </location>
</feature>
<organism evidence="1 2">
    <name type="scientific">Candidatus Magasanikbacteria bacterium CG10_big_fil_rev_8_21_14_0_10_38_6</name>
    <dbReference type="NCBI Taxonomy" id="1974647"/>
    <lineage>
        <taxon>Bacteria</taxon>
        <taxon>Candidatus Magasanikiibacteriota</taxon>
    </lineage>
</organism>
<dbReference type="Gene3D" id="3.40.1440.10">
    <property type="entry name" value="GIY-YIG endonuclease"/>
    <property type="match status" value="1"/>
</dbReference>
<evidence type="ECO:0000313" key="1">
    <source>
        <dbReference type="EMBL" id="PIR77681.1"/>
    </source>
</evidence>
<comment type="caution">
    <text evidence="1">The sequence shown here is derived from an EMBL/GenBank/DDBJ whole genome shotgun (WGS) entry which is preliminary data.</text>
</comment>
<proteinExistence type="predicted"/>
<gene>
    <name evidence="1" type="ORF">COU30_01095</name>
</gene>
<dbReference type="Proteomes" id="UP000228528">
    <property type="component" value="Unassembled WGS sequence"/>
</dbReference>
<evidence type="ECO:0000313" key="2">
    <source>
        <dbReference type="Proteomes" id="UP000228528"/>
    </source>
</evidence>
<protein>
    <recommendedName>
        <fullName evidence="3">Endonuclease</fullName>
    </recommendedName>
</protein>
<accession>A0A2M6P1V7</accession>
<dbReference type="InterPro" id="IPR035901">
    <property type="entry name" value="GIY-YIG_endonuc_sf"/>
</dbReference>
<name>A0A2M6P1V7_9BACT</name>
<dbReference type="EMBL" id="PFBW01000047">
    <property type="protein sequence ID" value="PIR77681.1"/>
    <property type="molecule type" value="Genomic_DNA"/>
</dbReference>